<proteinExistence type="predicted"/>
<dbReference type="EMBL" id="KY315557">
    <property type="protein sequence ID" value="QFX62269.1"/>
    <property type="molecule type" value="Genomic_DNA"/>
</dbReference>
<sequence length="88" mass="10531">MPLTARAGHALHRLPLSHYWWLLLGRHSLRHVHSYLRLHKGLRLPLPWPKQECLHLHHKPYKFLLRYPCLTRQPHLLQGWPADSSLCE</sequence>
<reference evidence="1" key="1">
    <citation type="journal article" date="2018" name="BMC Genomics">
        <title>Comparative genomic, transcriptomic, and proteomic reannotation of human herpesvirus 6.</title>
        <authorList>
            <person name="Greninger A.L."/>
            <person name="Knudsen G.M."/>
            <person name="Roychoudhury P."/>
            <person name="Hanson D.J."/>
            <person name="Sedlak R.H."/>
            <person name="Xie H."/>
            <person name="Guan J."/>
            <person name="Nguyen T."/>
            <person name="Peddu V."/>
            <person name="Boeckh M."/>
            <person name="Huang M.L."/>
            <person name="Cook L."/>
            <person name="Depledge D.P."/>
            <person name="Zerr D.M."/>
            <person name="Koelle D.M."/>
            <person name="Gantt S."/>
            <person name="Yoshikawa T."/>
            <person name="Caserta M."/>
            <person name="Hill J.A."/>
            <person name="Jerome K.R."/>
        </authorList>
    </citation>
    <scope>NUCLEOTIDE SEQUENCE</scope>
    <source>
        <strain evidence="1">JHPT-E5</strain>
    </source>
</reference>
<protein>
    <submittedName>
        <fullName evidence="1">Uncharacterized protein</fullName>
    </submittedName>
</protein>
<accession>A0A1W6GAS1</accession>
<name>A0A1W6GAS1_9BETA</name>
<dbReference type="EMBL" id="KY315557">
    <property type="protein sequence ID" value="ARM10007.2"/>
    <property type="molecule type" value="Genomic_DNA"/>
</dbReference>
<organism evidence="1">
    <name type="scientific">Human betaherpesvirus 6</name>
    <dbReference type="NCBI Taxonomy" id="10368"/>
    <lineage>
        <taxon>Viruses</taxon>
        <taxon>Duplodnaviria</taxon>
        <taxon>Heunggongvirae</taxon>
        <taxon>Peploviricota</taxon>
        <taxon>Herviviricetes</taxon>
        <taxon>Herpesvirales</taxon>
        <taxon>Orthoherpesviridae</taxon>
        <taxon>Betaherpesvirinae</taxon>
        <taxon>Roseolovirus</taxon>
    </lineage>
</organism>
<evidence type="ECO:0000313" key="1">
    <source>
        <dbReference type="EMBL" id="ARM10007.2"/>
    </source>
</evidence>